<dbReference type="InterPro" id="IPR002938">
    <property type="entry name" value="FAD-bd"/>
</dbReference>
<evidence type="ECO:0000259" key="6">
    <source>
        <dbReference type="Pfam" id="PF01494"/>
    </source>
</evidence>
<evidence type="ECO:0000313" key="8">
    <source>
        <dbReference type="EMBL" id="KAF2225838.1"/>
    </source>
</evidence>
<protein>
    <submittedName>
        <fullName evidence="8">Phenol 2-monooxygenase</fullName>
    </submittedName>
</protein>
<evidence type="ECO:0000256" key="3">
    <source>
        <dbReference type="ARBA" id="ARBA00022630"/>
    </source>
</evidence>
<comment type="similarity">
    <text evidence="2">Belongs to the PheA/TfdB FAD monooxygenase family.</text>
</comment>
<comment type="cofactor">
    <cofactor evidence="1">
        <name>FAD</name>
        <dbReference type="ChEBI" id="CHEBI:57692"/>
    </cofactor>
</comment>
<keyword evidence="8" id="KW-0503">Monooxygenase</keyword>
<dbReference type="PANTHER" id="PTHR43004:SF19">
    <property type="entry name" value="BINDING MONOOXYGENASE, PUTATIVE (JCVI)-RELATED"/>
    <property type="match status" value="1"/>
</dbReference>
<evidence type="ECO:0000256" key="5">
    <source>
        <dbReference type="ARBA" id="ARBA00023002"/>
    </source>
</evidence>
<dbReference type="InterPro" id="IPR050641">
    <property type="entry name" value="RIFMO-like"/>
</dbReference>
<organism evidence="8 9">
    <name type="scientific">Elsinoe ampelina</name>
    <dbReference type="NCBI Taxonomy" id="302913"/>
    <lineage>
        <taxon>Eukaryota</taxon>
        <taxon>Fungi</taxon>
        <taxon>Dikarya</taxon>
        <taxon>Ascomycota</taxon>
        <taxon>Pezizomycotina</taxon>
        <taxon>Dothideomycetes</taxon>
        <taxon>Dothideomycetidae</taxon>
        <taxon>Myriangiales</taxon>
        <taxon>Elsinoaceae</taxon>
        <taxon>Elsinoe</taxon>
    </lineage>
</organism>
<name>A0A6A6GJM1_9PEZI</name>
<dbReference type="NCBIfam" id="NF006144">
    <property type="entry name" value="PRK08294.1"/>
    <property type="match status" value="1"/>
</dbReference>
<proteinExistence type="inferred from homology"/>
<dbReference type="PRINTS" id="PR00420">
    <property type="entry name" value="RNGMNOXGNASE"/>
</dbReference>
<dbReference type="OrthoDB" id="1716816at2759"/>
<dbReference type="GO" id="GO:0016709">
    <property type="term" value="F:oxidoreductase activity, acting on paired donors, with incorporation or reduction of molecular oxygen, NAD(P)H as one donor, and incorporation of one atom of oxygen"/>
    <property type="evidence" value="ECO:0007669"/>
    <property type="project" value="UniProtKB-ARBA"/>
</dbReference>
<dbReference type="SUPFAM" id="SSF54373">
    <property type="entry name" value="FAD-linked reductases, C-terminal domain"/>
    <property type="match status" value="1"/>
</dbReference>
<feature type="domain" description="FAD-binding" evidence="6">
    <location>
        <begin position="18"/>
        <end position="388"/>
    </location>
</feature>
<dbReference type="AlphaFoldDB" id="A0A6A6GJM1"/>
<dbReference type="EMBL" id="ML992503">
    <property type="protein sequence ID" value="KAF2225838.1"/>
    <property type="molecule type" value="Genomic_DNA"/>
</dbReference>
<evidence type="ECO:0000256" key="2">
    <source>
        <dbReference type="ARBA" id="ARBA00007801"/>
    </source>
</evidence>
<feature type="domain" description="Phenol hydroxylase-like C-terminal dimerisation" evidence="7">
    <location>
        <begin position="431"/>
        <end position="667"/>
    </location>
</feature>
<dbReference type="CDD" id="cd02979">
    <property type="entry name" value="PHOX_C"/>
    <property type="match status" value="1"/>
</dbReference>
<dbReference type="InterPro" id="IPR036188">
    <property type="entry name" value="FAD/NAD-bd_sf"/>
</dbReference>
<dbReference type="InterPro" id="IPR036249">
    <property type="entry name" value="Thioredoxin-like_sf"/>
</dbReference>
<keyword evidence="5" id="KW-0560">Oxidoreductase</keyword>
<keyword evidence="9" id="KW-1185">Reference proteome</keyword>
<dbReference type="Pfam" id="PF07976">
    <property type="entry name" value="Phe_hydrox_dim"/>
    <property type="match status" value="1"/>
</dbReference>
<dbReference type="Pfam" id="PF01494">
    <property type="entry name" value="FAD_binding_3"/>
    <property type="match status" value="1"/>
</dbReference>
<dbReference type="GO" id="GO:0071949">
    <property type="term" value="F:FAD binding"/>
    <property type="evidence" value="ECO:0007669"/>
    <property type="project" value="InterPro"/>
</dbReference>
<evidence type="ECO:0000259" key="7">
    <source>
        <dbReference type="Pfam" id="PF07976"/>
    </source>
</evidence>
<sequence>MWERPREQRVLLPRGLRFDVLIIGAGPAGLCLAAQLAQFPDIRIALAEQKRDRLKVGQADGIQCRSIEIFEAFGFSERVLREAYWVNETVFWKPVRTGGESGITRGGRTRDVPEGVSEFPHVILNQARIHDFWLDTMARGPRGEVPYYGRGLVGLKREGEGVEATFEVREDEGNGAGEVRREMVRAKYVVGCDGARSAVRSSLGLALEGDSANQMWGVMDIICKTTFPDIRYKCVIQSDQGNIVIIPREGGYLVRLYIELGNMEPGTRVRDLDITKEDLIKKAQGIFLPFSLDVKDVFWWSVYEIGQRLCPQFDDSKIDGSKDPRIFIMGDACHTHSPKAGQGMNVSMQDGYNMGWKMASVLRGLAHPDLLRTYSTERYAIAKELIDFDRQLIKMYGRRAKESDSSDGVDPKEFQRYFTKALMYTSGVGYSYPSSSITAEPLSAPYQHLATGFPVGERFHSHPVVRLHDAKPIQLAQTVRADGRWRIFLFNDGSLPFVRQDQAQMNGDTTRSPFLETCDYLLTSPSSPLNKYRYPCPLSDGQTNGHSHPSAPIDSTIEVLAVLQQPHDELHSLLLESGASLPEVLTPPKGVHGLMNVHNVFCDEKPYYNIWGATMEWRSIYEARGVSKDEGVVVVVRPDGYVSAVLPLGVKGGRCEGLEEFFGGFMLG</sequence>
<reference evidence="9" key="1">
    <citation type="journal article" date="2020" name="Stud. Mycol.">
        <title>101 Dothideomycetes genomes: A test case for predicting lifestyles and emergence of pathogens.</title>
        <authorList>
            <person name="Haridas S."/>
            <person name="Albert R."/>
            <person name="Binder M."/>
            <person name="Bloem J."/>
            <person name="LaButti K."/>
            <person name="Salamov A."/>
            <person name="Andreopoulos B."/>
            <person name="Baker S."/>
            <person name="Barry K."/>
            <person name="Bills G."/>
            <person name="Bluhm B."/>
            <person name="Cannon C."/>
            <person name="Castanera R."/>
            <person name="Culley D."/>
            <person name="Daum C."/>
            <person name="Ezra D."/>
            <person name="Gonzalez J."/>
            <person name="Henrissat B."/>
            <person name="Kuo A."/>
            <person name="Liang C."/>
            <person name="Lipzen A."/>
            <person name="Lutzoni F."/>
            <person name="Magnuson J."/>
            <person name="Mondo S."/>
            <person name="Nolan M."/>
            <person name="Ohm R."/>
            <person name="Pangilinan J."/>
            <person name="Park H.-J."/>
            <person name="Ramirez L."/>
            <person name="Alfaro M."/>
            <person name="Sun H."/>
            <person name="Tritt A."/>
            <person name="Yoshinaga Y."/>
            <person name="Zwiers L.-H."/>
            <person name="Turgeon B."/>
            <person name="Goodwin S."/>
            <person name="Spatafora J."/>
            <person name="Crous P."/>
            <person name="Grigoriev I."/>
        </authorList>
    </citation>
    <scope>NUCLEOTIDE SEQUENCE [LARGE SCALE GENOMIC DNA]</scope>
    <source>
        <strain evidence="9">CECT 20119</strain>
    </source>
</reference>
<dbReference type="SUPFAM" id="SSF52833">
    <property type="entry name" value="Thioredoxin-like"/>
    <property type="match status" value="1"/>
</dbReference>
<dbReference type="Proteomes" id="UP000799538">
    <property type="component" value="Unassembled WGS sequence"/>
</dbReference>
<dbReference type="InterPro" id="IPR012941">
    <property type="entry name" value="Phe_hydrox_C_dim_dom"/>
</dbReference>
<keyword evidence="3" id="KW-0285">Flavoprotein</keyword>
<dbReference type="PANTHER" id="PTHR43004">
    <property type="entry name" value="TRK SYSTEM POTASSIUM UPTAKE PROTEIN"/>
    <property type="match status" value="1"/>
</dbReference>
<evidence type="ECO:0000256" key="1">
    <source>
        <dbReference type="ARBA" id="ARBA00001974"/>
    </source>
</evidence>
<keyword evidence="4" id="KW-0274">FAD</keyword>
<gene>
    <name evidence="8" type="ORF">BDZ85DRAFT_307821</name>
</gene>
<accession>A0A6A6GJM1</accession>
<dbReference type="InterPro" id="IPR038220">
    <property type="entry name" value="PHOX_C_sf"/>
</dbReference>
<dbReference type="SUPFAM" id="SSF51905">
    <property type="entry name" value="FAD/NAD(P)-binding domain"/>
    <property type="match status" value="1"/>
</dbReference>
<evidence type="ECO:0000313" key="9">
    <source>
        <dbReference type="Proteomes" id="UP000799538"/>
    </source>
</evidence>
<dbReference type="Gene3D" id="3.40.30.20">
    <property type="match status" value="1"/>
</dbReference>
<dbReference type="Gene3D" id="3.50.50.60">
    <property type="entry name" value="FAD/NAD(P)-binding domain"/>
    <property type="match status" value="1"/>
</dbReference>
<evidence type="ECO:0000256" key="4">
    <source>
        <dbReference type="ARBA" id="ARBA00022827"/>
    </source>
</evidence>
<dbReference type="Gene3D" id="3.30.9.10">
    <property type="entry name" value="D-Amino Acid Oxidase, subunit A, domain 2"/>
    <property type="match status" value="1"/>
</dbReference>